<evidence type="ECO:0000313" key="13">
    <source>
        <dbReference type="EMBL" id="EMJ96191.1"/>
    </source>
</evidence>
<dbReference type="AlphaFoldDB" id="M6D0F7"/>
<evidence type="ECO:0000256" key="1">
    <source>
        <dbReference type="ARBA" id="ARBA00000085"/>
    </source>
</evidence>
<dbReference type="EC" id="2.7.13.3" evidence="3"/>
<dbReference type="InterPro" id="IPR011006">
    <property type="entry name" value="CheY-like_superfamily"/>
</dbReference>
<dbReference type="Gene3D" id="1.20.120.1530">
    <property type="match status" value="1"/>
</dbReference>
<keyword evidence="7" id="KW-0902">Two-component regulatory system</keyword>
<dbReference type="RefSeq" id="WP_020772942.1">
    <property type="nucleotide sequence ID" value="NZ_ANIK01000028.1"/>
</dbReference>
<dbReference type="SUPFAM" id="SSF55781">
    <property type="entry name" value="GAF domain-like"/>
    <property type="match status" value="1"/>
</dbReference>
<comment type="caution">
    <text evidence="13">The sequence shown here is derived from an EMBL/GenBank/DDBJ whole genome shotgun (WGS) entry which is preliminary data.</text>
</comment>
<evidence type="ECO:0000259" key="10">
    <source>
        <dbReference type="PROSITE" id="PS50109"/>
    </source>
</evidence>
<dbReference type="Pfam" id="PF13185">
    <property type="entry name" value="GAF_2"/>
    <property type="match status" value="1"/>
</dbReference>
<keyword evidence="9" id="KW-0175">Coiled coil</keyword>
<dbReference type="InterPro" id="IPR003660">
    <property type="entry name" value="HAMP_dom"/>
</dbReference>
<feature type="modified residue" description="4-aspartylphosphate" evidence="8">
    <location>
        <position position="874"/>
    </location>
</feature>
<accession>M6D0F7</accession>
<evidence type="ECO:0000256" key="8">
    <source>
        <dbReference type="PROSITE-ProRule" id="PRU00169"/>
    </source>
</evidence>
<evidence type="ECO:0000256" key="5">
    <source>
        <dbReference type="ARBA" id="ARBA00022679"/>
    </source>
</evidence>
<feature type="coiled-coil region" evidence="9">
    <location>
        <begin position="348"/>
        <end position="403"/>
    </location>
</feature>
<dbReference type="SMART" id="SM00387">
    <property type="entry name" value="HATPase_c"/>
    <property type="match status" value="1"/>
</dbReference>
<dbReference type="InterPro" id="IPR029016">
    <property type="entry name" value="GAF-like_dom_sf"/>
</dbReference>
<dbReference type="Pfam" id="PF02518">
    <property type="entry name" value="HATPase_c"/>
    <property type="match status" value="1"/>
</dbReference>
<dbReference type="PATRIC" id="fig|1218565.3.peg.1299"/>
<dbReference type="SMART" id="SM00448">
    <property type="entry name" value="REC"/>
    <property type="match status" value="3"/>
</dbReference>
<dbReference type="PROSITE" id="PS50109">
    <property type="entry name" value="HIS_KIN"/>
    <property type="match status" value="1"/>
</dbReference>
<dbReference type="GO" id="GO:0016020">
    <property type="term" value="C:membrane"/>
    <property type="evidence" value="ECO:0007669"/>
    <property type="project" value="UniProtKB-SubCell"/>
</dbReference>
<comment type="catalytic activity">
    <reaction evidence="1">
        <text>ATP + protein L-histidine = ADP + protein N-phospho-L-histidine.</text>
        <dbReference type="EC" id="2.7.13.3"/>
    </reaction>
</comment>
<gene>
    <name evidence="13" type="ORF">LEP1GSC194_0310</name>
</gene>
<dbReference type="CDD" id="cd06225">
    <property type="entry name" value="HAMP"/>
    <property type="match status" value="1"/>
</dbReference>
<dbReference type="PROSITE" id="PS50110">
    <property type="entry name" value="RESPONSE_REGULATORY"/>
    <property type="match status" value="3"/>
</dbReference>
<feature type="domain" description="Response regulatory" evidence="11">
    <location>
        <begin position="825"/>
        <end position="934"/>
    </location>
</feature>
<evidence type="ECO:0000256" key="7">
    <source>
        <dbReference type="ARBA" id="ARBA00023012"/>
    </source>
</evidence>
<reference evidence="13 14" key="1">
    <citation type="submission" date="2013-01" db="EMBL/GenBank/DDBJ databases">
        <authorList>
            <person name="Harkins D.M."/>
            <person name="Durkin A.S."/>
            <person name="Brinkac L.M."/>
            <person name="Haft D.H."/>
            <person name="Selengut J.D."/>
            <person name="Sanka R."/>
            <person name="DePew J."/>
            <person name="Purushe J."/>
            <person name="Galloway R.L."/>
            <person name="Vinetz J.M."/>
            <person name="Sutton G.G."/>
            <person name="Nierman W.C."/>
            <person name="Fouts D.E."/>
        </authorList>
    </citation>
    <scope>NUCLEOTIDE SEQUENCE [LARGE SCALE GENOMIC DNA]</scope>
    <source>
        <strain evidence="13 14">79601</strain>
    </source>
</reference>
<evidence type="ECO:0000259" key="12">
    <source>
        <dbReference type="PROSITE" id="PS50885"/>
    </source>
</evidence>
<dbReference type="Gene3D" id="3.40.50.2300">
    <property type="match status" value="3"/>
</dbReference>
<dbReference type="FunFam" id="3.30.565.10:FF:000010">
    <property type="entry name" value="Sensor histidine kinase RcsC"/>
    <property type="match status" value="1"/>
</dbReference>
<evidence type="ECO:0000313" key="14">
    <source>
        <dbReference type="Proteomes" id="UP000011988"/>
    </source>
</evidence>
<dbReference type="SUPFAM" id="SSF47384">
    <property type="entry name" value="Homodimeric domain of signal transducing histidine kinase"/>
    <property type="match status" value="1"/>
</dbReference>
<dbReference type="SMART" id="SM00388">
    <property type="entry name" value="HisKA"/>
    <property type="match status" value="1"/>
</dbReference>
<dbReference type="InterPro" id="IPR003594">
    <property type="entry name" value="HATPase_dom"/>
</dbReference>
<dbReference type="InterPro" id="IPR036890">
    <property type="entry name" value="HATPase_C_sf"/>
</dbReference>
<feature type="modified residue" description="4-aspartylphosphate" evidence="8">
    <location>
        <position position="752"/>
    </location>
</feature>
<dbReference type="Gene3D" id="1.10.287.130">
    <property type="match status" value="1"/>
</dbReference>
<dbReference type="SUPFAM" id="SSF55874">
    <property type="entry name" value="ATPase domain of HSP90 chaperone/DNA topoisomerase II/histidine kinase"/>
    <property type="match status" value="1"/>
</dbReference>
<protein>
    <recommendedName>
        <fullName evidence="3">histidine kinase</fullName>
        <ecNumber evidence="3">2.7.13.3</ecNumber>
    </recommendedName>
</protein>
<dbReference type="Proteomes" id="UP000011988">
    <property type="component" value="Unassembled WGS sequence"/>
</dbReference>
<proteinExistence type="predicted"/>
<dbReference type="InterPro" id="IPR003018">
    <property type="entry name" value="GAF"/>
</dbReference>
<dbReference type="CDD" id="cd16922">
    <property type="entry name" value="HATPase_EvgS-ArcB-TorS-like"/>
    <property type="match status" value="1"/>
</dbReference>
<name>M6D0F7_9LEPT</name>
<dbReference type="Pfam" id="PF18947">
    <property type="entry name" value="HAMP_2"/>
    <property type="match status" value="1"/>
</dbReference>
<evidence type="ECO:0000259" key="11">
    <source>
        <dbReference type="PROSITE" id="PS50110"/>
    </source>
</evidence>
<keyword evidence="6" id="KW-0418">Kinase</keyword>
<evidence type="ECO:0000256" key="6">
    <source>
        <dbReference type="ARBA" id="ARBA00022777"/>
    </source>
</evidence>
<evidence type="ECO:0000256" key="4">
    <source>
        <dbReference type="ARBA" id="ARBA00022553"/>
    </source>
</evidence>
<dbReference type="InterPro" id="IPR005467">
    <property type="entry name" value="His_kinase_dom"/>
</dbReference>
<feature type="domain" description="Histidine kinase" evidence="10">
    <location>
        <begin position="413"/>
        <end position="646"/>
    </location>
</feature>
<dbReference type="PANTHER" id="PTHR45339:SF1">
    <property type="entry name" value="HYBRID SIGNAL TRANSDUCTION HISTIDINE KINASE J"/>
    <property type="match status" value="1"/>
</dbReference>
<feature type="domain" description="Response regulatory" evidence="11">
    <location>
        <begin position="973"/>
        <end position="1090"/>
    </location>
</feature>
<dbReference type="PROSITE" id="PS50885">
    <property type="entry name" value="HAMP"/>
    <property type="match status" value="1"/>
</dbReference>
<feature type="modified residue" description="4-aspartylphosphate" evidence="8">
    <location>
        <position position="1023"/>
    </location>
</feature>
<dbReference type="PANTHER" id="PTHR45339">
    <property type="entry name" value="HYBRID SIGNAL TRANSDUCTION HISTIDINE KINASE J"/>
    <property type="match status" value="1"/>
</dbReference>
<sequence>MSAKVSKPVLEKTFESKDLTELMIVLSALKRGELTTRMSVDKIGLIGKVSDMVNDLIDQNEKLSREFERISVSVGKDGKINQRIDVAAFMGWQARSVDSINSLVSDLVRPTAEIARVIGAVASGDFSSSITVNAKGEILELKDTINKMIRYLKETKRINTEQDWLKTNLGKFTRILQGQRNIANASKLILSELAPLVSAQHGAFFISETKDEVSSLKLLASYAYTEGLRDNVKAGEGLAGQCLLERKRILVEDVPSDYIWISSGLGKGTPLTIVLLPVFFEGEIKAVLELASFQKFTEIHLNFLDQLAENIGIVLNTIGTSMLTEELLQQSQILTEELKGRQEELTGINLGLEEQAKLQRKNTELEEKTRSLAKQNVEIERKNKEVELRRRSLEEKAHQLALTSRYKSEFLANMSHELRTPLNNMLILSRLLFENDPGNLSVKQVEFARTIHSSGNDLLQLINDILDLSKIESGKMSVEINEIHFEELEEHLIRTFSEIANNKGLEFLVNLGPKLPLTLLTDKQKLLQVLRNLLSNAFKFTECGSVIVRIEMVESGWNPVHPILGKLLRAISFSVQDTGIGISDEKQALIFEAFRQADGSTSRKYGGTGLGLSISREIARILGGEIVLKSELKEGSKFTFFLPETYIENEFQSEVPVETPFRIEPTNADEFITRIKNNSETQNGAAYEEVLDDRFDVQRNDRVLLIVDDDASFARLLLDLARENGFKGILAFDGDSALNMIENYRISAIMLDIRLPDMDGWGILDRLKRDIQYRHIPIQVISAYNEWRKSRRMGAITHITKPIDLESLKVAFDKINRFIDRKVKMVLIVDPDEAHRQSVVKLLSDDDLETIAVENGSDALKAVETLDVDCVVLDIGIPDISGFDVVSQLRQIGLRDLPIIIYTGFADSDLRGKHAQELKRLTDNEGVKEVTSPEGLFDETSIYLHRRNTAFNSSRKEIVPKIRIPDPFLANRKILVIDDDIRNIFALTSVLEQHDMKVLYADNAREGIDLLKKEPDLDAVLMDIMMPDMDGYAAMREIRTLSRFSELPIIAVTAKAMKGDRQKCIDAGASNYITKPVDVDQLLSLLRIGIRDIADRVNL</sequence>
<dbReference type="SMART" id="SM00304">
    <property type="entry name" value="HAMP"/>
    <property type="match status" value="1"/>
</dbReference>
<dbReference type="Pfam" id="PF00072">
    <property type="entry name" value="Response_reg"/>
    <property type="match status" value="3"/>
</dbReference>
<dbReference type="Gene3D" id="3.30.565.10">
    <property type="entry name" value="Histidine kinase-like ATPase, C-terminal domain"/>
    <property type="match status" value="1"/>
</dbReference>
<dbReference type="Gene3D" id="3.30.450.40">
    <property type="match status" value="1"/>
</dbReference>
<comment type="subcellular location">
    <subcellularLocation>
        <location evidence="2">Membrane</location>
    </subcellularLocation>
</comment>
<feature type="domain" description="Response regulatory" evidence="11">
    <location>
        <begin position="703"/>
        <end position="816"/>
    </location>
</feature>
<organism evidence="13 14">
    <name type="scientific">Leptospira alstonii serovar Sichuan str. 79601</name>
    <dbReference type="NCBI Taxonomy" id="1218565"/>
    <lineage>
        <taxon>Bacteria</taxon>
        <taxon>Pseudomonadati</taxon>
        <taxon>Spirochaetota</taxon>
        <taxon>Spirochaetia</taxon>
        <taxon>Leptospirales</taxon>
        <taxon>Leptospiraceae</taxon>
        <taxon>Leptospira</taxon>
    </lineage>
</organism>
<dbReference type="GO" id="GO:0000155">
    <property type="term" value="F:phosphorelay sensor kinase activity"/>
    <property type="evidence" value="ECO:0007669"/>
    <property type="project" value="InterPro"/>
</dbReference>
<dbReference type="OrthoDB" id="9790669at2"/>
<dbReference type="CDD" id="cd17546">
    <property type="entry name" value="REC_hyHK_CKI1_RcsC-like"/>
    <property type="match status" value="1"/>
</dbReference>
<dbReference type="InterPro" id="IPR003661">
    <property type="entry name" value="HisK_dim/P_dom"/>
</dbReference>
<evidence type="ECO:0000256" key="2">
    <source>
        <dbReference type="ARBA" id="ARBA00004370"/>
    </source>
</evidence>
<dbReference type="PRINTS" id="PR00344">
    <property type="entry name" value="BCTRLSENSOR"/>
</dbReference>
<dbReference type="CDD" id="cd00082">
    <property type="entry name" value="HisKA"/>
    <property type="match status" value="1"/>
</dbReference>
<dbReference type="CDD" id="cd00156">
    <property type="entry name" value="REC"/>
    <property type="match status" value="1"/>
</dbReference>
<evidence type="ECO:0000256" key="3">
    <source>
        <dbReference type="ARBA" id="ARBA00012438"/>
    </source>
</evidence>
<keyword evidence="5" id="KW-0808">Transferase</keyword>
<keyword evidence="4 8" id="KW-0597">Phosphoprotein</keyword>
<dbReference type="EMBL" id="ANIK01000028">
    <property type="protein sequence ID" value="EMJ96191.1"/>
    <property type="molecule type" value="Genomic_DNA"/>
</dbReference>
<dbReference type="InterPro" id="IPR001789">
    <property type="entry name" value="Sig_transdc_resp-reg_receiver"/>
</dbReference>
<dbReference type="SUPFAM" id="SSF52172">
    <property type="entry name" value="CheY-like"/>
    <property type="match status" value="3"/>
</dbReference>
<evidence type="ECO:0000256" key="9">
    <source>
        <dbReference type="SAM" id="Coils"/>
    </source>
</evidence>
<feature type="domain" description="HAMP" evidence="12">
    <location>
        <begin position="105"/>
        <end position="157"/>
    </location>
</feature>
<dbReference type="InterPro" id="IPR036097">
    <property type="entry name" value="HisK_dim/P_sf"/>
</dbReference>
<dbReference type="Pfam" id="PF00512">
    <property type="entry name" value="HisKA"/>
    <property type="match status" value="1"/>
</dbReference>
<dbReference type="InterPro" id="IPR004358">
    <property type="entry name" value="Sig_transdc_His_kin-like_C"/>
</dbReference>